<dbReference type="PANTHER" id="PTHR45951:SF8">
    <property type="entry name" value="CHE-14 PROTEIN"/>
    <property type="match status" value="1"/>
</dbReference>
<dbReference type="EMBL" id="CAJGYM010000001">
    <property type="protein sequence ID" value="CAD6184728.1"/>
    <property type="molecule type" value="Genomic_DNA"/>
</dbReference>
<dbReference type="InterPro" id="IPR011001">
    <property type="entry name" value="Saposin-like"/>
</dbReference>
<feature type="domain" description="Saposin B-type" evidence="11">
    <location>
        <begin position="25"/>
        <end position="116"/>
    </location>
</feature>
<evidence type="ECO:0000256" key="6">
    <source>
        <dbReference type="ARBA" id="ARBA00023180"/>
    </source>
</evidence>
<feature type="signal peptide" evidence="10">
    <location>
        <begin position="1"/>
        <end position="16"/>
    </location>
</feature>
<dbReference type="Gene3D" id="1.10.225.10">
    <property type="entry name" value="Saposin-like"/>
    <property type="match status" value="1"/>
</dbReference>
<gene>
    <name evidence="13" type="ORF">CAUJ_LOCUS647</name>
</gene>
<dbReference type="GO" id="GO:0016020">
    <property type="term" value="C:membrane"/>
    <property type="evidence" value="ECO:0007669"/>
    <property type="project" value="UniProtKB-SubCell"/>
</dbReference>
<feature type="transmembrane region" description="Helical" evidence="9">
    <location>
        <begin position="492"/>
        <end position="508"/>
    </location>
</feature>
<keyword evidence="2 9" id="KW-0812">Transmembrane</keyword>
<feature type="transmembrane region" description="Helical" evidence="9">
    <location>
        <begin position="1002"/>
        <end position="1024"/>
    </location>
</feature>
<evidence type="ECO:0000256" key="8">
    <source>
        <dbReference type="SAM" id="MobiDB-lite"/>
    </source>
</evidence>
<evidence type="ECO:0008006" key="15">
    <source>
        <dbReference type="Google" id="ProtNLM"/>
    </source>
</evidence>
<dbReference type="Pfam" id="PF12349">
    <property type="entry name" value="Sterol-sensing"/>
    <property type="match status" value="1"/>
</dbReference>
<dbReference type="InterPro" id="IPR053958">
    <property type="entry name" value="HMGCR/SNAP/NPC1-like_SSD"/>
</dbReference>
<evidence type="ECO:0000256" key="7">
    <source>
        <dbReference type="ARBA" id="ARBA00038046"/>
    </source>
</evidence>
<reference evidence="13" key="1">
    <citation type="submission" date="2020-10" db="EMBL/GenBank/DDBJ databases">
        <authorList>
            <person name="Kikuchi T."/>
        </authorList>
    </citation>
    <scope>NUCLEOTIDE SEQUENCE</scope>
    <source>
        <strain evidence="13">NKZ352</strain>
    </source>
</reference>
<dbReference type="GO" id="GO:0022857">
    <property type="term" value="F:transmembrane transporter activity"/>
    <property type="evidence" value="ECO:0007669"/>
    <property type="project" value="TreeGrafter"/>
</dbReference>
<dbReference type="OrthoDB" id="193905at2759"/>
<evidence type="ECO:0000313" key="14">
    <source>
        <dbReference type="Proteomes" id="UP000835052"/>
    </source>
</evidence>
<evidence type="ECO:0000259" key="12">
    <source>
        <dbReference type="PROSITE" id="PS50156"/>
    </source>
</evidence>
<dbReference type="PROSITE" id="PS50015">
    <property type="entry name" value="SAP_B"/>
    <property type="match status" value="1"/>
</dbReference>
<dbReference type="SUPFAM" id="SSF47862">
    <property type="entry name" value="Saposin"/>
    <property type="match status" value="1"/>
</dbReference>
<dbReference type="PANTHER" id="PTHR45951">
    <property type="entry name" value="PROTEIN DISPATCHED-RELATED"/>
    <property type="match status" value="1"/>
</dbReference>
<protein>
    <recommendedName>
        <fullName evidence="15">SSD domain-containing protein</fullName>
    </recommendedName>
</protein>
<evidence type="ECO:0000313" key="13">
    <source>
        <dbReference type="EMBL" id="CAD6184728.1"/>
    </source>
</evidence>
<feature type="transmembrane region" description="Helical" evidence="9">
    <location>
        <begin position="543"/>
        <end position="567"/>
    </location>
</feature>
<keyword evidence="3 9" id="KW-1133">Transmembrane helix</keyword>
<feature type="transmembrane region" description="Helical" evidence="9">
    <location>
        <begin position="905"/>
        <end position="929"/>
    </location>
</feature>
<dbReference type="Proteomes" id="UP000835052">
    <property type="component" value="Unassembled WGS sequence"/>
</dbReference>
<keyword evidence="6" id="KW-0325">Glycoprotein</keyword>
<feature type="transmembrane region" description="Helical" evidence="9">
    <location>
        <begin position="936"/>
        <end position="953"/>
    </location>
</feature>
<feature type="transmembrane region" description="Helical" evidence="9">
    <location>
        <begin position="612"/>
        <end position="637"/>
    </location>
</feature>
<feature type="region of interest" description="Disordered" evidence="8">
    <location>
        <begin position="242"/>
        <end position="262"/>
    </location>
</feature>
<evidence type="ECO:0000256" key="10">
    <source>
        <dbReference type="SAM" id="SignalP"/>
    </source>
</evidence>
<comment type="subcellular location">
    <subcellularLocation>
        <location evidence="1">Membrane</location>
        <topology evidence="1">Multi-pass membrane protein</topology>
    </subcellularLocation>
</comment>
<name>A0A8S1GPW5_9PELO</name>
<dbReference type="GO" id="GO:0007224">
    <property type="term" value="P:smoothened signaling pathway"/>
    <property type="evidence" value="ECO:0007669"/>
    <property type="project" value="TreeGrafter"/>
</dbReference>
<evidence type="ECO:0000256" key="1">
    <source>
        <dbReference type="ARBA" id="ARBA00004141"/>
    </source>
</evidence>
<dbReference type="SUPFAM" id="SSF82866">
    <property type="entry name" value="Multidrug efflux transporter AcrB transmembrane domain"/>
    <property type="match status" value="2"/>
</dbReference>
<comment type="caution">
    <text evidence="13">The sequence shown here is derived from an EMBL/GenBank/DDBJ whole genome shotgun (WGS) entry which is preliminary data.</text>
</comment>
<evidence type="ECO:0000256" key="5">
    <source>
        <dbReference type="ARBA" id="ARBA00023157"/>
    </source>
</evidence>
<evidence type="ECO:0000256" key="2">
    <source>
        <dbReference type="ARBA" id="ARBA00022692"/>
    </source>
</evidence>
<dbReference type="InterPro" id="IPR000731">
    <property type="entry name" value="SSD"/>
</dbReference>
<evidence type="ECO:0000259" key="11">
    <source>
        <dbReference type="PROSITE" id="PS50015"/>
    </source>
</evidence>
<feature type="transmembrane region" description="Helical" evidence="9">
    <location>
        <begin position="959"/>
        <end position="981"/>
    </location>
</feature>
<dbReference type="InterPro" id="IPR052081">
    <property type="entry name" value="Dispatched_Hh_regulator"/>
</dbReference>
<keyword evidence="10" id="KW-0732">Signal</keyword>
<organism evidence="13 14">
    <name type="scientific">Caenorhabditis auriculariae</name>
    <dbReference type="NCBI Taxonomy" id="2777116"/>
    <lineage>
        <taxon>Eukaryota</taxon>
        <taxon>Metazoa</taxon>
        <taxon>Ecdysozoa</taxon>
        <taxon>Nematoda</taxon>
        <taxon>Chromadorea</taxon>
        <taxon>Rhabditida</taxon>
        <taxon>Rhabditina</taxon>
        <taxon>Rhabditomorpha</taxon>
        <taxon>Rhabditoidea</taxon>
        <taxon>Rhabditidae</taxon>
        <taxon>Peloderinae</taxon>
        <taxon>Caenorhabditis</taxon>
    </lineage>
</organism>
<accession>A0A8S1GPW5</accession>
<feature type="transmembrane region" description="Helical" evidence="9">
    <location>
        <begin position="515"/>
        <end position="537"/>
    </location>
</feature>
<keyword evidence="14" id="KW-1185">Reference proteome</keyword>
<evidence type="ECO:0000256" key="9">
    <source>
        <dbReference type="SAM" id="Phobius"/>
    </source>
</evidence>
<feature type="transmembrane region" description="Helical" evidence="9">
    <location>
        <begin position="1030"/>
        <end position="1053"/>
    </location>
</feature>
<feature type="domain" description="SSD" evidence="12">
    <location>
        <begin position="516"/>
        <end position="637"/>
    </location>
</feature>
<evidence type="ECO:0000256" key="4">
    <source>
        <dbReference type="ARBA" id="ARBA00023136"/>
    </source>
</evidence>
<dbReference type="SMART" id="SM00741">
    <property type="entry name" value="SapB"/>
    <property type="match status" value="1"/>
</dbReference>
<feature type="transmembrane region" description="Helical" evidence="9">
    <location>
        <begin position="579"/>
        <end position="600"/>
    </location>
</feature>
<keyword evidence="5" id="KW-1015">Disulfide bond</keyword>
<sequence>MRQVIVVLAVLAVAAAFVVPQIDLTTLKCLTCVATVTGVELKVKSGEDVLKEDVDKICLKEAPTPAAEKECESIAEDGVEIIVDGIQKNEPPKKICQQMKKRLVVLLGRRRCWWAEPVVVQSSPHFLRFSTPIYPIYRRVRDQPRRRFRFDFDFDTRGFMDLRRSYSRAIFDRPVLFVVVPILITAVLPAVVLHFQPVRLSPNAEVGFDTKDTPYSGPRLAWQRIQSTLTLSNRVNFANPRAVNATATRQPSTRRPDEVAVPSRPRVRRSWADQLLQAINNVACYDAPIPLMDHLSQVVIELDDYEQLYDLNLLEKLCQMHGNISKPLAKFDAFTPYRNIWSVANMFSCISPNMRVNCSQLDADDLKLVRPIVETCWKFRPKIFDCKLKCTDNVKCEFCRGIPVECSSQIIFDLFYRVLPKSMTSRPFQLNTFLPVFTLTGYITQNIQINVRLYDDLENSIVAYTSKNDLKLRGLLMDIKRDRLLEAAIKDSYLAIVAALLVMLVVAIHSESLLYAFAVVLLLALSVFASLAFYAIFTDEFPLLNLVTFVLLIAIGSDDAFLLRTNFPTHIDEDSFHECLMHTAFTMFLTSFSTAVPFFINVTSNVVAFRCFGLFAGVTVIINYLLVVSFLPAFLLVQRKYLDCIPSPPIFFKSQCSHLLHRILPHVLIQGRYIYLSLLTIAAIGGAVITWDGLHLPEYNPLQLFTSSNLHEWYDNNAEKNFEFVAAKIAIPLTARVVWGVQPVKSLSTFKTFATTPLMSDEGFSLSNSDSVKSLAGTLHKFRSLPFVQHEAPFWPERFLAWSLAYPCSQGFLCCNMSHALFSNSYLDFCLRNSTTYLPTSYNDTPIFDNSTFALVGYTAMFPTKLRYNHRFSQLSKSFDFLDQLRPENGWWVPEWWLMSTWYDLLQSIVSDCLSSVIGSVAFVALFAFIQLRLQAFTAVVTITCIIAVSSGIVTQLGWVIGVLEAIILVLVVGLSFDYTLHYGAALPSRGCAKHRIREATVRGVGPVTLAAFTSFLAGASMLFAKTHAFYQVGVFLVVISSTSWVFATFFYLPMLSLTLPRLVDSCVFCEKFQNSLQLEAKI</sequence>
<proteinExistence type="inferred from homology"/>
<dbReference type="InterPro" id="IPR008139">
    <property type="entry name" value="SaposinB_dom"/>
</dbReference>
<comment type="similarity">
    <text evidence="7">Belongs to the dispatched family.</text>
</comment>
<dbReference type="Gene3D" id="1.20.1640.10">
    <property type="entry name" value="Multidrug efflux transporter AcrB transmembrane domain"/>
    <property type="match status" value="2"/>
</dbReference>
<dbReference type="AlphaFoldDB" id="A0A8S1GPW5"/>
<dbReference type="PROSITE" id="PS50156">
    <property type="entry name" value="SSD"/>
    <property type="match status" value="1"/>
</dbReference>
<feature type="chain" id="PRO_5035841978" description="SSD domain-containing protein" evidence="10">
    <location>
        <begin position="17"/>
        <end position="1083"/>
    </location>
</feature>
<evidence type="ECO:0000256" key="3">
    <source>
        <dbReference type="ARBA" id="ARBA00022989"/>
    </source>
</evidence>
<keyword evidence="4 9" id="KW-0472">Membrane</keyword>